<gene>
    <name evidence="5" type="ORF">RCL2_002586400</name>
    <name evidence="4" type="ORF">RclHR1_20890002</name>
</gene>
<name>A0A2Z6RKS1_9GLOM</name>
<dbReference type="Proteomes" id="UP000615446">
    <property type="component" value="Unassembled WGS sequence"/>
</dbReference>
<comment type="caution">
    <text evidence="4">The sequence shown here is derived from an EMBL/GenBank/DDBJ whole genome shotgun (WGS) entry which is preliminary data.</text>
</comment>
<evidence type="ECO:0000259" key="3">
    <source>
        <dbReference type="Pfam" id="PF04548"/>
    </source>
</evidence>
<organism evidence="4 6">
    <name type="scientific">Rhizophagus clarus</name>
    <dbReference type="NCBI Taxonomy" id="94130"/>
    <lineage>
        <taxon>Eukaryota</taxon>
        <taxon>Fungi</taxon>
        <taxon>Fungi incertae sedis</taxon>
        <taxon>Mucoromycota</taxon>
        <taxon>Glomeromycotina</taxon>
        <taxon>Glomeromycetes</taxon>
        <taxon>Glomerales</taxon>
        <taxon>Glomeraceae</taxon>
        <taxon>Rhizophagus</taxon>
    </lineage>
</organism>
<keyword evidence="5" id="KW-0378">Hydrolase</keyword>
<protein>
    <submittedName>
        <fullName evidence="5">P-loop containing nucleoside triphosphate hydrolase protein</fullName>
    </submittedName>
</protein>
<dbReference type="GO" id="GO:0005525">
    <property type="term" value="F:GTP binding"/>
    <property type="evidence" value="ECO:0007669"/>
    <property type="project" value="InterPro"/>
</dbReference>
<dbReference type="EMBL" id="BEXD01001212">
    <property type="protein sequence ID" value="GBB92936.1"/>
    <property type="molecule type" value="Genomic_DNA"/>
</dbReference>
<evidence type="ECO:0000256" key="1">
    <source>
        <dbReference type="ARBA" id="ARBA00022741"/>
    </source>
</evidence>
<dbReference type="InterPro" id="IPR027417">
    <property type="entry name" value="P-loop_NTPase"/>
</dbReference>
<keyword evidence="1" id="KW-0547">Nucleotide-binding</keyword>
<evidence type="ECO:0000313" key="6">
    <source>
        <dbReference type="Proteomes" id="UP000247702"/>
    </source>
</evidence>
<feature type="coiled-coil region" evidence="2">
    <location>
        <begin position="366"/>
        <end position="393"/>
    </location>
</feature>
<evidence type="ECO:0000313" key="5">
    <source>
        <dbReference type="EMBL" id="GES99355.1"/>
    </source>
</evidence>
<dbReference type="OrthoDB" id="8954335at2759"/>
<dbReference type="Proteomes" id="UP000247702">
    <property type="component" value="Unassembled WGS sequence"/>
</dbReference>
<accession>A0A2Z6RKS1</accession>
<proteinExistence type="predicted"/>
<sequence>MATISPEIPDVKELKEISNDEIIKELKKKGSSAKNLNVIHVTKPFSEKYAGSSESSSDKKHSIVISEEGALCFKSYDVWLITYESTSEGIINITTKKYFEDKKIYSKEIALAKAIDIKFELKNGVETVYVSNEVSEKPKGTKPDKNEITYLSVNYKDTKDKETENEDDFKNILLVGRTGDGKSAIANVLVDSVGKDGMPYFEESACGISKTKKAKMVPFNHEGKKYRIIDTIGIGDTKLSFGKVLEEIIKAIHNVNYRLNHIFFVTRGRMTREELDTFNLLKTVIFCDKDKDNGEFLFERYTTLVRSGFGEFEDPNECQRDIDLMMGESVEINELITMSCRGGPPIYVDNPPVYIELDHELAEAREMRDDKKVEELEKKLNGLKKEREISFKKRKHSRKILLKGLEKSEKEKVENHQNDYYEAKNIRELGEKIIPLMKRIKMLKEILEENKKNNDGNDKTTRELKKSYKKMEKELKKLVLKEIKNYADEREKVTVIKTDDDEEDTNDQFTTTVETTLISIGGILVNAFVPGLGSELSQIVIGLIKPKNDQETCA</sequence>
<dbReference type="STRING" id="94130.A0A2Z6RKS1"/>
<dbReference type="Gene3D" id="3.40.50.300">
    <property type="entry name" value="P-loop containing nucleotide triphosphate hydrolases"/>
    <property type="match status" value="1"/>
</dbReference>
<dbReference type="InterPro" id="IPR006703">
    <property type="entry name" value="G_AIG1"/>
</dbReference>
<reference evidence="4 6" key="1">
    <citation type="submission" date="2017-11" db="EMBL/GenBank/DDBJ databases">
        <title>The genome of Rhizophagus clarus HR1 reveals common genetic basis of auxotrophy among arbuscular mycorrhizal fungi.</title>
        <authorList>
            <person name="Kobayashi Y."/>
        </authorList>
    </citation>
    <scope>NUCLEOTIDE SEQUENCE [LARGE SCALE GENOMIC DNA]</scope>
    <source>
        <strain evidence="4 6">HR1</strain>
    </source>
</reference>
<keyword evidence="2" id="KW-0175">Coiled coil</keyword>
<evidence type="ECO:0000256" key="2">
    <source>
        <dbReference type="SAM" id="Coils"/>
    </source>
</evidence>
<keyword evidence="6" id="KW-1185">Reference proteome</keyword>
<evidence type="ECO:0000313" key="4">
    <source>
        <dbReference type="EMBL" id="GBB92936.1"/>
    </source>
</evidence>
<dbReference type="SUPFAM" id="SSF52540">
    <property type="entry name" value="P-loop containing nucleoside triphosphate hydrolases"/>
    <property type="match status" value="1"/>
</dbReference>
<reference evidence="5" key="2">
    <citation type="submission" date="2019-10" db="EMBL/GenBank/DDBJ databases">
        <title>Conservation and host-specific expression of non-tandemly repeated heterogenous ribosome RNA gene in arbuscular mycorrhizal fungi.</title>
        <authorList>
            <person name="Maeda T."/>
            <person name="Kobayashi Y."/>
            <person name="Nakagawa T."/>
            <person name="Ezawa T."/>
            <person name="Yamaguchi K."/>
            <person name="Bino T."/>
            <person name="Nishimoto Y."/>
            <person name="Shigenobu S."/>
            <person name="Kawaguchi M."/>
        </authorList>
    </citation>
    <scope>NUCLEOTIDE SEQUENCE</scope>
    <source>
        <strain evidence="5">HR1</strain>
    </source>
</reference>
<dbReference type="EMBL" id="BLAL01000278">
    <property type="protein sequence ID" value="GES99355.1"/>
    <property type="molecule type" value="Genomic_DNA"/>
</dbReference>
<dbReference type="GO" id="GO:0016787">
    <property type="term" value="F:hydrolase activity"/>
    <property type="evidence" value="ECO:0007669"/>
    <property type="project" value="UniProtKB-KW"/>
</dbReference>
<feature type="domain" description="AIG1-type G" evidence="3">
    <location>
        <begin position="170"/>
        <end position="284"/>
    </location>
</feature>
<dbReference type="Pfam" id="PF04548">
    <property type="entry name" value="AIG1"/>
    <property type="match status" value="1"/>
</dbReference>
<dbReference type="AlphaFoldDB" id="A0A2Z6RKS1"/>